<protein>
    <submittedName>
        <fullName evidence="1">Uncharacterized protein</fullName>
    </submittedName>
</protein>
<reference evidence="1 2" key="2">
    <citation type="journal article" date="2019" name="G3 (Bethesda)">
        <title>Hybrid Assembly of the Genome of the Entomopathogenic Nematode Steinernema carpocapsae Identifies the X-Chromosome.</title>
        <authorList>
            <person name="Serra L."/>
            <person name="Macchietto M."/>
            <person name="Macias-Munoz A."/>
            <person name="McGill C.J."/>
            <person name="Rodriguez I.M."/>
            <person name="Rodriguez B."/>
            <person name="Murad R."/>
            <person name="Mortazavi A."/>
        </authorList>
    </citation>
    <scope>NUCLEOTIDE SEQUENCE [LARGE SCALE GENOMIC DNA]</scope>
    <source>
        <strain evidence="1 2">ALL</strain>
    </source>
</reference>
<organism evidence="1 2">
    <name type="scientific">Steinernema carpocapsae</name>
    <name type="common">Entomopathogenic nematode</name>
    <dbReference type="NCBI Taxonomy" id="34508"/>
    <lineage>
        <taxon>Eukaryota</taxon>
        <taxon>Metazoa</taxon>
        <taxon>Ecdysozoa</taxon>
        <taxon>Nematoda</taxon>
        <taxon>Chromadorea</taxon>
        <taxon>Rhabditida</taxon>
        <taxon>Tylenchina</taxon>
        <taxon>Panagrolaimomorpha</taxon>
        <taxon>Strongyloidoidea</taxon>
        <taxon>Steinernematidae</taxon>
        <taxon>Steinernema</taxon>
    </lineage>
</organism>
<dbReference type="Proteomes" id="UP000298663">
    <property type="component" value="Unassembled WGS sequence"/>
</dbReference>
<accession>A0A4U5MSV2</accession>
<proteinExistence type="predicted"/>
<dbReference type="AlphaFoldDB" id="A0A4U5MSV2"/>
<dbReference type="EMBL" id="AZBU02000006">
    <property type="protein sequence ID" value="TKR72817.1"/>
    <property type="molecule type" value="Genomic_DNA"/>
</dbReference>
<sequence>MPRDLRRLNGTFGVFTQRKRKRIDVMIRGYNSALVMFRGYKLNRDLTFEDLHGAEINLDLSTVKEIDVRNLELALRGWCYRLSVHCLNLELSARTSLFENKMKTLPDFMFLTKLEVFNSLDKNRFLNTFIEKVLTVERRNRLSIMVEDKHSNELEHLFKIALDAFKQDKIKYLKFLSFSECFVESLRTPVKILTGQQLEELILWFSKSAKYGRYELVVTKKSTEDVLNVLKRFTGERKPDNVNWPKFAENSNCGNGKTRLCSQPSFRTETWK</sequence>
<gene>
    <name evidence="1" type="ORF">L596_020213</name>
</gene>
<keyword evidence="2" id="KW-1185">Reference proteome</keyword>
<evidence type="ECO:0000313" key="2">
    <source>
        <dbReference type="Proteomes" id="UP000298663"/>
    </source>
</evidence>
<reference evidence="1 2" key="1">
    <citation type="journal article" date="2015" name="Genome Biol.">
        <title>Comparative genomics of Steinernema reveals deeply conserved gene regulatory networks.</title>
        <authorList>
            <person name="Dillman A.R."/>
            <person name="Macchietto M."/>
            <person name="Porter C.F."/>
            <person name="Rogers A."/>
            <person name="Williams B."/>
            <person name="Antoshechkin I."/>
            <person name="Lee M.M."/>
            <person name="Goodwin Z."/>
            <person name="Lu X."/>
            <person name="Lewis E.E."/>
            <person name="Goodrich-Blair H."/>
            <person name="Stock S.P."/>
            <person name="Adams B.J."/>
            <person name="Sternberg P.W."/>
            <person name="Mortazavi A."/>
        </authorList>
    </citation>
    <scope>NUCLEOTIDE SEQUENCE [LARGE SCALE GENOMIC DNA]</scope>
    <source>
        <strain evidence="1 2">ALL</strain>
    </source>
</reference>
<evidence type="ECO:0000313" key="1">
    <source>
        <dbReference type="EMBL" id="TKR72817.1"/>
    </source>
</evidence>
<comment type="caution">
    <text evidence="1">The sequence shown here is derived from an EMBL/GenBank/DDBJ whole genome shotgun (WGS) entry which is preliminary data.</text>
</comment>
<name>A0A4U5MSV2_STECR</name>